<feature type="compositionally biased region" description="Low complexity" evidence="2">
    <location>
        <begin position="740"/>
        <end position="750"/>
    </location>
</feature>
<feature type="domain" description="CheR-type methyltransferase" evidence="4">
    <location>
        <begin position="239"/>
        <end position="484"/>
    </location>
</feature>
<comment type="caution">
    <text evidence="5">The sequence shown here is derived from an EMBL/GenBank/DDBJ whole genome shotgun (WGS) entry which is preliminary data.</text>
</comment>
<dbReference type="Pfam" id="PF03705">
    <property type="entry name" value="CheR_N"/>
    <property type="match status" value="1"/>
</dbReference>
<dbReference type="Pfam" id="PF01339">
    <property type="entry name" value="CheB_methylest"/>
    <property type="match status" value="1"/>
</dbReference>
<feature type="compositionally biased region" description="Basic and acidic residues" evidence="2">
    <location>
        <begin position="1"/>
        <end position="11"/>
    </location>
</feature>
<dbReference type="Pfam" id="PF13596">
    <property type="entry name" value="PAS_10"/>
    <property type="match status" value="1"/>
</dbReference>
<feature type="compositionally biased region" description="Basic and acidic residues" evidence="2">
    <location>
        <begin position="722"/>
        <end position="736"/>
    </location>
</feature>
<dbReference type="InterPro" id="IPR029063">
    <property type="entry name" value="SAM-dependent_MTases_sf"/>
</dbReference>
<feature type="active site" evidence="1">
    <location>
        <position position="163"/>
    </location>
</feature>
<dbReference type="Pfam" id="PF01739">
    <property type="entry name" value="CheR"/>
    <property type="match status" value="1"/>
</dbReference>
<dbReference type="Gene3D" id="3.30.450.20">
    <property type="entry name" value="PAS domain"/>
    <property type="match status" value="1"/>
</dbReference>
<feature type="active site" evidence="1">
    <location>
        <position position="71"/>
    </location>
</feature>
<feature type="active site" evidence="1">
    <location>
        <position position="44"/>
    </location>
</feature>
<feature type="compositionally biased region" description="Low complexity" evidence="2">
    <location>
        <begin position="621"/>
        <end position="633"/>
    </location>
</feature>
<dbReference type="InterPro" id="IPR000780">
    <property type="entry name" value="CheR_MeTrfase"/>
</dbReference>
<organism evidence="5 6">
    <name type="scientific">Roseateles oligotrophus</name>
    <dbReference type="NCBI Taxonomy" id="1769250"/>
    <lineage>
        <taxon>Bacteria</taxon>
        <taxon>Pseudomonadati</taxon>
        <taxon>Pseudomonadota</taxon>
        <taxon>Betaproteobacteria</taxon>
        <taxon>Burkholderiales</taxon>
        <taxon>Sphaerotilaceae</taxon>
        <taxon>Roseateles</taxon>
    </lineage>
</organism>
<evidence type="ECO:0000259" key="3">
    <source>
        <dbReference type="PROSITE" id="PS50122"/>
    </source>
</evidence>
<feature type="region of interest" description="Disordered" evidence="2">
    <location>
        <begin position="1"/>
        <end position="32"/>
    </location>
</feature>
<name>A0ABT2YFV0_9BURK</name>
<dbReference type="SUPFAM" id="SSF47757">
    <property type="entry name" value="Chemotaxis receptor methyltransferase CheR, N-terminal domain"/>
    <property type="match status" value="1"/>
</dbReference>
<dbReference type="SUPFAM" id="SSF52738">
    <property type="entry name" value="Methylesterase CheB, C-terminal domain"/>
    <property type="match status" value="1"/>
</dbReference>
<dbReference type="InterPro" id="IPR035965">
    <property type="entry name" value="PAS-like_dom_sf"/>
</dbReference>
<dbReference type="SUPFAM" id="SSF53335">
    <property type="entry name" value="S-adenosyl-L-methionine-dependent methyltransferases"/>
    <property type="match status" value="1"/>
</dbReference>
<feature type="compositionally biased region" description="Low complexity" evidence="2">
    <location>
        <begin position="679"/>
        <end position="697"/>
    </location>
</feature>
<dbReference type="InterPro" id="IPR022642">
    <property type="entry name" value="CheR_C"/>
</dbReference>
<evidence type="ECO:0000259" key="4">
    <source>
        <dbReference type="PROSITE" id="PS50123"/>
    </source>
</evidence>
<dbReference type="Gene3D" id="3.40.50.150">
    <property type="entry name" value="Vaccinia Virus protein VP39"/>
    <property type="match status" value="1"/>
</dbReference>
<dbReference type="Proteomes" id="UP001209701">
    <property type="component" value="Unassembled WGS sequence"/>
</dbReference>
<reference evidence="5 6" key="1">
    <citation type="submission" date="2021-11" db="EMBL/GenBank/DDBJ databases">
        <authorList>
            <person name="Liang Q."/>
            <person name="Mou H."/>
            <person name="Liu Z."/>
        </authorList>
    </citation>
    <scope>NUCLEOTIDE SEQUENCE [LARGE SCALE GENOMIC DNA]</scope>
    <source>
        <strain evidence="5 6">CHU3</strain>
    </source>
</reference>
<dbReference type="InterPro" id="IPR000673">
    <property type="entry name" value="Sig_transdc_resp-reg_Me-estase"/>
</dbReference>
<dbReference type="CDD" id="cd16434">
    <property type="entry name" value="CheB-CheR_fusion"/>
    <property type="match status" value="1"/>
</dbReference>
<keyword evidence="6" id="KW-1185">Reference proteome</keyword>
<dbReference type="InterPro" id="IPR000014">
    <property type="entry name" value="PAS"/>
</dbReference>
<keyword evidence="1" id="KW-0378">Hydrolase</keyword>
<protein>
    <submittedName>
        <fullName evidence="5">PAS domain-containing protein</fullName>
    </submittedName>
</protein>
<dbReference type="PANTHER" id="PTHR24422:SF27">
    <property type="entry name" value="PROTEIN-GLUTAMATE O-METHYLTRANSFERASE"/>
    <property type="match status" value="1"/>
</dbReference>
<dbReference type="InterPro" id="IPR022641">
    <property type="entry name" value="CheR_N"/>
</dbReference>
<dbReference type="PROSITE" id="PS50122">
    <property type="entry name" value="CHEB"/>
    <property type="match status" value="1"/>
</dbReference>
<accession>A0ABT2YFV0</accession>
<dbReference type="SUPFAM" id="SSF55785">
    <property type="entry name" value="PYP-like sensor domain (PAS domain)"/>
    <property type="match status" value="2"/>
</dbReference>
<keyword evidence="1" id="KW-0145">Chemotaxis</keyword>
<evidence type="ECO:0000256" key="1">
    <source>
        <dbReference type="PROSITE-ProRule" id="PRU00050"/>
    </source>
</evidence>
<feature type="region of interest" description="Disordered" evidence="2">
    <location>
        <begin position="524"/>
        <end position="547"/>
    </location>
</feature>
<evidence type="ECO:0000313" key="6">
    <source>
        <dbReference type="Proteomes" id="UP001209701"/>
    </source>
</evidence>
<dbReference type="SMART" id="SM00091">
    <property type="entry name" value="PAS"/>
    <property type="match status" value="2"/>
</dbReference>
<evidence type="ECO:0000313" key="5">
    <source>
        <dbReference type="EMBL" id="MCV2368922.1"/>
    </source>
</evidence>
<dbReference type="EMBL" id="JAJIRN010000005">
    <property type="protein sequence ID" value="MCV2368922.1"/>
    <property type="molecule type" value="Genomic_DNA"/>
</dbReference>
<dbReference type="Gene3D" id="3.40.50.180">
    <property type="entry name" value="Methylesterase CheB, C-terminal domain"/>
    <property type="match status" value="1"/>
</dbReference>
<feature type="region of interest" description="Disordered" evidence="2">
    <location>
        <begin position="621"/>
        <end position="643"/>
    </location>
</feature>
<dbReference type="InterPro" id="IPR050903">
    <property type="entry name" value="Bact_Chemotaxis_MeTrfase"/>
</dbReference>
<dbReference type="InterPro" id="IPR035909">
    <property type="entry name" value="CheB_C"/>
</dbReference>
<proteinExistence type="predicted"/>
<sequence length="1044" mass="112858">MSKAAQRDSKSSEAPADPSADSNSLSGSATPPSSPSAIVGIGASAGGLEAFEAFFKACPLNTGLGFVLVSHLDPGHESLLVEILQRSTAMPVLQAMDETFVAANSVYIIPPNRDMAILGGALQLTLPDVARGKRMPIDGFLRSLAADQGARAIGVILSGTASDGTLGLRAILDAGGASLVQEPGSARYDGMPRSAIDAGVANHVLAPDKMPALLQRLGSQTGLKPQRAAPPPIRSANALNKILQQLRASTGVDFSLYKKSTIGRRIQRRMTLHQIDEEIVYVRYLKENPAEAQLLFRELLINVTSFFRDPEAFVTLKQTLLPPLLEAKPPGSVFRVWVAGCSSGEEAYSIAMTLHELQGELSSGNVPGLAFQIYATDLDDEAIAAARAGRYPASIALDVTPERLRRFFSKEPDGSYKVKKEIRDMVVFAVQNVIKDPPFTRLDLLSCRNLMIYLEPELQQRLINTFHYALRPNGLLLISTSESITTQPELFSPIDRKWKFYQARHDERQRKLVPMSEVSLLATAPQAGTPGAEVNPKSAPLPSTDKLSQQIAEISNRALLQTFAPASVTTDLDCNILYIHGDTGRYLRPAPGPASFNVLEMAREGLLPSLRTALLQAAAGARSSGSDGAESAGAGPGWPSEQVSVKTNGGFSPVRFTVRALLRLSNQPPMLQVSFQEVPQAPGPSGQGAAPAAAGDGSSEHARIKELELKLAYANETLQNTHEEQQAFNEELKSTNEELQSTNEELQSSNEELETSKEELQSLNEETITVNAELNSRIEQLTGVQNDMKNLLDSIASGTLFLDHKLCIRRFTPATLKIYRLIGSDVGRPLSDITCNLDAAQHQTMQADLQTVLDSLIPIEREVSTADGAWHLSRIQPYRTLDNVIEGLVVTFTDVSEFKKAHLAAAQAAAQLSAAKQAATQTARDLAEGIVNTISEPLLVLDAQLQVVSASRSFYTYFKAMPADTIGRKVYELGNGQWAIPALRELLDNILPKHQAMDGYEIKHDFPGLGPRRMVLNAHRIVTTGGDTELILLAMVAIEAQSAG</sequence>
<dbReference type="PROSITE" id="PS50123">
    <property type="entry name" value="CHER"/>
    <property type="match status" value="1"/>
</dbReference>
<dbReference type="PRINTS" id="PR00996">
    <property type="entry name" value="CHERMTFRASE"/>
</dbReference>
<gene>
    <name evidence="5" type="ORF">LNV07_12605</name>
</gene>
<dbReference type="PANTHER" id="PTHR24422">
    <property type="entry name" value="CHEMOTAXIS PROTEIN METHYLTRANSFERASE"/>
    <property type="match status" value="1"/>
</dbReference>
<dbReference type="RefSeq" id="WP_263571515.1">
    <property type="nucleotide sequence ID" value="NZ_JAJIRN010000005.1"/>
</dbReference>
<evidence type="ECO:0000256" key="2">
    <source>
        <dbReference type="SAM" id="MobiDB-lite"/>
    </source>
</evidence>
<dbReference type="SMART" id="SM00138">
    <property type="entry name" value="MeTrc"/>
    <property type="match status" value="1"/>
</dbReference>
<feature type="region of interest" description="Disordered" evidence="2">
    <location>
        <begin position="677"/>
        <end position="700"/>
    </location>
</feature>
<feature type="compositionally biased region" description="Low complexity" evidence="2">
    <location>
        <begin position="12"/>
        <end position="32"/>
    </location>
</feature>
<feature type="domain" description="CheB-type methylesterase" evidence="3">
    <location>
        <begin position="32"/>
        <end position="214"/>
    </location>
</feature>
<feature type="region of interest" description="Disordered" evidence="2">
    <location>
        <begin position="722"/>
        <end position="755"/>
    </location>
</feature>